<proteinExistence type="predicted"/>
<name>A0A0J8UIG4_9MYCO</name>
<dbReference type="PATRIC" id="fig|451644.5.peg.40"/>
<dbReference type="OrthoDB" id="5193416at2"/>
<comment type="caution">
    <text evidence="3">The sequence shown here is derived from an EMBL/GenBank/DDBJ whole genome shotgun (WGS) entry which is preliminary data.</text>
</comment>
<evidence type="ECO:0000313" key="6">
    <source>
        <dbReference type="Proteomes" id="UP000037594"/>
    </source>
</evidence>
<accession>A0A0J8UIG4</accession>
<sequence>MSTALTHSLLGGVPLVLFVVLALIYLTRKGPHPATYKMSDPWTHEPILWAAEEPQDHGHGGHDSHGVTIGGGASGKW</sequence>
<keyword evidence="8" id="KW-1185">Reference proteome</keyword>
<evidence type="ECO:0000313" key="7">
    <source>
        <dbReference type="Proteomes" id="UP000093779"/>
    </source>
</evidence>
<keyword evidence="2" id="KW-1133">Transmembrane helix</keyword>
<dbReference type="Proteomes" id="UP000037594">
    <property type="component" value="Unassembled WGS sequence"/>
</dbReference>
<protein>
    <submittedName>
        <fullName evidence="3">Uncharacterized protein</fullName>
    </submittedName>
</protein>
<evidence type="ECO:0000313" key="4">
    <source>
        <dbReference type="EMBL" id="OBF14013.1"/>
    </source>
</evidence>
<evidence type="ECO:0000256" key="2">
    <source>
        <dbReference type="SAM" id="Phobius"/>
    </source>
</evidence>
<keyword evidence="2" id="KW-0812">Transmembrane</keyword>
<reference evidence="3 6" key="1">
    <citation type="submission" date="2015-06" db="EMBL/GenBank/DDBJ databases">
        <title>Genome sequence of Mycobacterium conceptionense strain MLE.</title>
        <authorList>
            <person name="Greninger A.L."/>
            <person name="Cunningham G."/>
            <person name="Chiu C.Y."/>
            <person name="Miller S."/>
        </authorList>
    </citation>
    <scope>NUCLEOTIDE SEQUENCE [LARGE SCALE GENOMIC DNA]</scope>
    <source>
        <strain evidence="3 6">MLE</strain>
    </source>
</reference>
<dbReference type="Proteomes" id="UP000093779">
    <property type="component" value="Unassembled WGS sequence"/>
</dbReference>
<reference evidence="5 8" key="2">
    <citation type="submission" date="2016-01" db="EMBL/GenBank/DDBJ databases">
        <title>The new phylogeny of the genus Mycobacterium.</title>
        <authorList>
            <person name="Tarcisio F."/>
            <person name="Conor M."/>
            <person name="Antonella G."/>
            <person name="Elisabetta G."/>
            <person name="Giulia F.S."/>
            <person name="Sara T."/>
            <person name="Anna F."/>
            <person name="Clotilde B."/>
            <person name="Roberto B."/>
            <person name="Veronica D.S."/>
            <person name="Fabio R."/>
            <person name="Monica P."/>
            <person name="Olivier J."/>
            <person name="Enrico T."/>
            <person name="Nicola S."/>
        </authorList>
    </citation>
    <scope>NUCLEOTIDE SEQUENCE [LARGE SCALE GENOMIC DNA]</scope>
    <source>
        <strain evidence="5 8">CCUG 50187</strain>
    </source>
</reference>
<evidence type="ECO:0000313" key="5">
    <source>
        <dbReference type="EMBL" id="ORV29214.1"/>
    </source>
</evidence>
<keyword evidence="2" id="KW-0472">Membrane</keyword>
<dbReference type="EMBL" id="LZHX01000089">
    <property type="protein sequence ID" value="OBF14013.1"/>
    <property type="molecule type" value="Genomic_DNA"/>
</dbReference>
<evidence type="ECO:0000313" key="8">
    <source>
        <dbReference type="Proteomes" id="UP000193811"/>
    </source>
</evidence>
<dbReference type="Proteomes" id="UP000193811">
    <property type="component" value="Unassembled WGS sequence"/>
</dbReference>
<dbReference type="AlphaFoldDB" id="A0A0J8UIG4"/>
<feature type="compositionally biased region" description="Basic and acidic residues" evidence="1">
    <location>
        <begin position="54"/>
        <end position="65"/>
    </location>
</feature>
<evidence type="ECO:0000256" key="1">
    <source>
        <dbReference type="SAM" id="MobiDB-lite"/>
    </source>
</evidence>
<dbReference type="EMBL" id="LFOD01000001">
    <property type="protein sequence ID" value="KMV20160.1"/>
    <property type="molecule type" value="Genomic_DNA"/>
</dbReference>
<reference evidence="4 7" key="3">
    <citation type="submission" date="2016-06" db="EMBL/GenBank/DDBJ databases">
        <authorList>
            <person name="Kjaerup R.B."/>
            <person name="Dalgaard T.S."/>
            <person name="Juul-Madsen H.R."/>
        </authorList>
    </citation>
    <scope>NUCLEOTIDE SEQUENCE [LARGE SCALE GENOMIC DNA]</scope>
    <source>
        <strain evidence="4 7">ACS1953</strain>
    </source>
</reference>
<dbReference type="RefSeq" id="WP_036393491.1">
    <property type="nucleotide sequence ID" value="NZ_AGSZ01000070.1"/>
</dbReference>
<feature type="transmembrane region" description="Helical" evidence="2">
    <location>
        <begin position="6"/>
        <end position="27"/>
    </location>
</feature>
<organism evidence="3 6">
    <name type="scientific">Mycolicibacterium conceptionense</name>
    <dbReference type="NCBI Taxonomy" id="451644"/>
    <lineage>
        <taxon>Bacteria</taxon>
        <taxon>Bacillati</taxon>
        <taxon>Actinomycetota</taxon>
        <taxon>Actinomycetes</taxon>
        <taxon>Mycobacteriales</taxon>
        <taxon>Mycobacteriaceae</taxon>
        <taxon>Mycolicibacterium</taxon>
    </lineage>
</organism>
<feature type="region of interest" description="Disordered" evidence="1">
    <location>
        <begin position="53"/>
        <end position="77"/>
    </location>
</feature>
<feature type="compositionally biased region" description="Gly residues" evidence="1">
    <location>
        <begin position="68"/>
        <end position="77"/>
    </location>
</feature>
<evidence type="ECO:0000313" key="3">
    <source>
        <dbReference type="EMBL" id="KMV20160.1"/>
    </source>
</evidence>
<dbReference type="EMBL" id="LQOP01000008">
    <property type="protein sequence ID" value="ORV29214.1"/>
    <property type="molecule type" value="Genomic_DNA"/>
</dbReference>
<dbReference type="GeneID" id="44295280"/>
<gene>
    <name evidence="4" type="ORF">A5726_26710</name>
    <name evidence="3" type="ORF">ACT17_00200</name>
    <name evidence="5" type="ORF">AWB98_07495</name>
</gene>